<dbReference type="AlphaFoldDB" id="A0AAN6P711"/>
<evidence type="ECO:0000313" key="2">
    <source>
        <dbReference type="EMBL" id="KAK4031568.1"/>
    </source>
</evidence>
<dbReference type="InterPro" id="IPR036770">
    <property type="entry name" value="Ankyrin_rpt-contain_sf"/>
</dbReference>
<organism evidence="2 3">
    <name type="scientific">Parachaetomium inaequale</name>
    <dbReference type="NCBI Taxonomy" id="2588326"/>
    <lineage>
        <taxon>Eukaryota</taxon>
        <taxon>Fungi</taxon>
        <taxon>Dikarya</taxon>
        <taxon>Ascomycota</taxon>
        <taxon>Pezizomycotina</taxon>
        <taxon>Sordariomycetes</taxon>
        <taxon>Sordariomycetidae</taxon>
        <taxon>Sordariales</taxon>
        <taxon>Chaetomiaceae</taxon>
        <taxon>Parachaetomium</taxon>
    </lineage>
</organism>
<proteinExistence type="predicted"/>
<feature type="compositionally biased region" description="Polar residues" evidence="1">
    <location>
        <begin position="252"/>
        <end position="261"/>
    </location>
</feature>
<sequence length="629" mass="70927">MARISPSAHQSDNPVVAELLAQQHIDEVHVTVKVQYDDADGGSDDTGSDEPDADEDWYGSERSSCDEFADWKWLEQIDGLANVGHEQVADCNVKLIRRARMRRAFWVEMEEPSEETSDLAFELFDRYGCLNREYYEHGIRKGSGVWGQELDHGDILLFESLSVVPLWRHQRIGTKVVNAILDKARTKSTGFFAFAQLGCLTRDLDRACEDGKERREAAEELLTISAHFWRSLGFRRVGTSGWLAFTDDSSHPSRSLDSAQDWNRPENSKEEPLPEQIRTVMSTLSDPSASDAECVRQIQEAFPIEADAPPRLYTDEYGNTILHLAAVGRKTETVSYILAKYPMLTDMRNAEGHTPLEALQSSLEEYRTRRNHLAVTTVFSDKFEGFSQSDIACLAALTGTEIFDLSKLSNRDISAISSAADDALSISRIPRIDTIRYTLRLKYGCTCGQCIGGFLSPRMHYALLCQAEVRYDMLAEDLGETGSAWVAINGRDLRYLASSVRENLKTNKSMRRGFINMCDHIAHCLRDGRLPDEETVLDVYRNKRSEWPPVTRNYLERGGTVAAVATMLFERAMESDAWAGDGMLVENHGDEIKNLPVCRNDHEFGFVSGMCGYKRISAVRYVDLFGREL</sequence>
<name>A0AAN6P711_9PEZI</name>
<evidence type="ECO:0000256" key="1">
    <source>
        <dbReference type="SAM" id="MobiDB-lite"/>
    </source>
</evidence>
<reference evidence="3" key="1">
    <citation type="journal article" date="2023" name="Mol. Phylogenet. Evol.">
        <title>Genome-scale phylogeny and comparative genomics of the fungal order Sordariales.</title>
        <authorList>
            <person name="Hensen N."/>
            <person name="Bonometti L."/>
            <person name="Westerberg I."/>
            <person name="Brannstrom I.O."/>
            <person name="Guillou S."/>
            <person name="Cros-Aarteil S."/>
            <person name="Calhoun S."/>
            <person name="Haridas S."/>
            <person name="Kuo A."/>
            <person name="Mondo S."/>
            <person name="Pangilinan J."/>
            <person name="Riley R."/>
            <person name="LaButti K."/>
            <person name="Andreopoulos B."/>
            <person name="Lipzen A."/>
            <person name="Chen C."/>
            <person name="Yan M."/>
            <person name="Daum C."/>
            <person name="Ng V."/>
            <person name="Clum A."/>
            <person name="Steindorff A."/>
            <person name="Ohm R.A."/>
            <person name="Martin F."/>
            <person name="Silar P."/>
            <person name="Natvig D.O."/>
            <person name="Lalanne C."/>
            <person name="Gautier V."/>
            <person name="Ament-Velasquez S.L."/>
            <person name="Kruys A."/>
            <person name="Hutchinson M.I."/>
            <person name="Powell A.J."/>
            <person name="Barry K."/>
            <person name="Miller A.N."/>
            <person name="Grigoriev I.V."/>
            <person name="Debuchy R."/>
            <person name="Gladieux P."/>
            <person name="Hiltunen Thoren M."/>
            <person name="Johannesson H."/>
        </authorList>
    </citation>
    <scope>NUCLEOTIDE SEQUENCE [LARGE SCALE GENOMIC DNA]</scope>
    <source>
        <strain evidence="3">CBS 284.82</strain>
    </source>
</reference>
<keyword evidence="3" id="KW-1185">Reference proteome</keyword>
<feature type="compositionally biased region" description="Acidic residues" evidence="1">
    <location>
        <begin position="37"/>
        <end position="58"/>
    </location>
</feature>
<dbReference type="SUPFAM" id="SSF48403">
    <property type="entry name" value="Ankyrin repeat"/>
    <property type="match status" value="1"/>
</dbReference>
<protein>
    <recommendedName>
        <fullName evidence="4">N-acetyltransferase domain-containing protein</fullName>
    </recommendedName>
</protein>
<feature type="region of interest" description="Disordered" evidence="1">
    <location>
        <begin position="249"/>
        <end position="275"/>
    </location>
</feature>
<accession>A0AAN6P711</accession>
<dbReference type="EMBL" id="MU854760">
    <property type="protein sequence ID" value="KAK4031568.1"/>
    <property type="molecule type" value="Genomic_DNA"/>
</dbReference>
<dbReference type="SUPFAM" id="SSF55729">
    <property type="entry name" value="Acyl-CoA N-acyltransferases (Nat)"/>
    <property type="match status" value="1"/>
</dbReference>
<dbReference type="InterPro" id="IPR016181">
    <property type="entry name" value="Acyl_CoA_acyltransferase"/>
</dbReference>
<evidence type="ECO:0008006" key="4">
    <source>
        <dbReference type="Google" id="ProtNLM"/>
    </source>
</evidence>
<evidence type="ECO:0000313" key="3">
    <source>
        <dbReference type="Proteomes" id="UP001303115"/>
    </source>
</evidence>
<feature type="compositionally biased region" description="Basic and acidic residues" evidence="1">
    <location>
        <begin position="263"/>
        <end position="272"/>
    </location>
</feature>
<feature type="region of interest" description="Disordered" evidence="1">
    <location>
        <begin position="35"/>
        <end position="60"/>
    </location>
</feature>
<comment type="caution">
    <text evidence="2">The sequence shown here is derived from an EMBL/GenBank/DDBJ whole genome shotgun (WGS) entry which is preliminary data.</text>
</comment>
<gene>
    <name evidence="2" type="ORF">C8A01DRAFT_21238</name>
</gene>
<dbReference type="Gene3D" id="1.25.40.20">
    <property type="entry name" value="Ankyrin repeat-containing domain"/>
    <property type="match status" value="1"/>
</dbReference>
<dbReference type="Proteomes" id="UP001303115">
    <property type="component" value="Unassembled WGS sequence"/>
</dbReference>